<sequence length="63" mass="7603">ALFTEDQRDSPSELAFKYSIYRINKRQDSTRQHDTCVRHTTRPERRQFPRSQKKGRAPRQLDV</sequence>
<name>A0AAV4Q2D1_CAEEX</name>
<feature type="region of interest" description="Disordered" evidence="1">
    <location>
        <begin position="27"/>
        <end position="63"/>
    </location>
</feature>
<organism evidence="2 3">
    <name type="scientific">Caerostris extrusa</name>
    <name type="common">Bark spider</name>
    <name type="synonym">Caerostris bankana</name>
    <dbReference type="NCBI Taxonomy" id="172846"/>
    <lineage>
        <taxon>Eukaryota</taxon>
        <taxon>Metazoa</taxon>
        <taxon>Ecdysozoa</taxon>
        <taxon>Arthropoda</taxon>
        <taxon>Chelicerata</taxon>
        <taxon>Arachnida</taxon>
        <taxon>Araneae</taxon>
        <taxon>Araneomorphae</taxon>
        <taxon>Entelegynae</taxon>
        <taxon>Araneoidea</taxon>
        <taxon>Araneidae</taxon>
        <taxon>Caerostris</taxon>
    </lineage>
</organism>
<reference evidence="2 3" key="1">
    <citation type="submission" date="2021-06" db="EMBL/GenBank/DDBJ databases">
        <title>Caerostris extrusa draft genome.</title>
        <authorList>
            <person name="Kono N."/>
            <person name="Arakawa K."/>
        </authorList>
    </citation>
    <scope>NUCLEOTIDE SEQUENCE [LARGE SCALE GENOMIC DNA]</scope>
</reference>
<proteinExistence type="predicted"/>
<evidence type="ECO:0000256" key="1">
    <source>
        <dbReference type="SAM" id="MobiDB-lite"/>
    </source>
</evidence>
<dbReference type="EMBL" id="BPLR01005584">
    <property type="protein sequence ID" value="GIY03484.1"/>
    <property type="molecule type" value="Genomic_DNA"/>
</dbReference>
<dbReference type="Proteomes" id="UP001054945">
    <property type="component" value="Unassembled WGS sequence"/>
</dbReference>
<feature type="compositionally biased region" description="Basic and acidic residues" evidence="1">
    <location>
        <begin position="27"/>
        <end position="47"/>
    </location>
</feature>
<gene>
    <name evidence="2" type="ORF">CEXT_375231</name>
</gene>
<comment type="caution">
    <text evidence="2">The sequence shown here is derived from an EMBL/GenBank/DDBJ whole genome shotgun (WGS) entry which is preliminary data.</text>
</comment>
<evidence type="ECO:0000313" key="3">
    <source>
        <dbReference type="Proteomes" id="UP001054945"/>
    </source>
</evidence>
<accession>A0AAV4Q2D1</accession>
<feature type="non-terminal residue" evidence="2">
    <location>
        <position position="1"/>
    </location>
</feature>
<protein>
    <submittedName>
        <fullName evidence="2">Uncharacterized protein</fullName>
    </submittedName>
</protein>
<evidence type="ECO:0000313" key="2">
    <source>
        <dbReference type="EMBL" id="GIY03484.1"/>
    </source>
</evidence>
<keyword evidence="3" id="KW-1185">Reference proteome</keyword>
<dbReference type="AlphaFoldDB" id="A0AAV4Q2D1"/>